<dbReference type="PRINTS" id="PR00032">
    <property type="entry name" value="HTHARAC"/>
</dbReference>
<dbReference type="PROSITE" id="PS01124">
    <property type="entry name" value="HTH_ARAC_FAMILY_2"/>
    <property type="match status" value="1"/>
</dbReference>
<dbReference type="PANTHER" id="PTHR43280">
    <property type="entry name" value="ARAC-FAMILY TRANSCRIPTIONAL REGULATOR"/>
    <property type="match status" value="1"/>
</dbReference>
<dbReference type="SUPFAM" id="SSF46689">
    <property type="entry name" value="Homeodomain-like"/>
    <property type="match status" value="1"/>
</dbReference>
<keyword evidence="1" id="KW-0805">Transcription regulation</keyword>
<reference evidence="5 6" key="1">
    <citation type="submission" date="2018-06" db="EMBL/GenBank/DDBJ databases">
        <title>Genomic Encyclopedia of Archaeal and Bacterial Type Strains, Phase II (KMG-II): from individual species to whole genera.</title>
        <authorList>
            <person name="Goeker M."/>
        </authorList>
    </citation>
    <scope>NUCLEOTIDE SEQUENCE [LARGE SCALE GENOMIC DNA]</scope>
    <source>
        <strain evidence="5 6">DSM 29821</strain>
    </source>
</reference>
<gene>
    <name evidence="5" type="ORF">CLV59_103534</name>
</gene>
<dbReference type="InterPro" id="IPR020449">
    <property type="entry name" value="Tscrpt_reg_AraC-type_HTH"/>
</dbReference>
<dbReference type="GO" id="GO:0003700">
    <property type="term" value="F:DNA-binding transcription factor activity"/>
    <property type="evidence" value="ECO:0007669"/>
    <property type="project" value="InterPro"/>
</dbReference>
<dbReference type="GO" id="GO:0043565">
    <property type="term" value="F:sequence-specific DNA binding"/>
    <property type="evidence" value="ECO:0007669"/>
    <property type="project" value="InterPro"/>
</dbReference>
<dbReference type="InterPro" id="IPR018060">
    <property type="entry name" value="HTH_AraC"/>
</dbReference>
<proteinExistence type="predicted"/>
<evidence type="ECO:0000256" key="1">
    <source>
        <dbReference type="ARBA" id="ARBA00023015"/>
    </source>
</evidence>
<organism evidence="5 6">
    <name type="scientific">Chitinophaga dinghuensis</name>
    <dbReference type="NCBI Taxonomy" id="1539050"/>
    <lineage>
        <taxon>Bacteria</taxon>
        <taxon>Pseudomonadati</taxon>
        <taxon>Bacteroidota</taxon>
        <taxon>Chitinophagia</taxon>
        <taxon>Chitinophagales</taxon>
        <taxon>Chitinophagaceae</taxon>
        <taxon>Chitinophaga</taxon>
    </lineage>
</organism>
<evidence type="ECO:0000313" key="5">
    <source>
        <dbReference type="EMBL" id="RAJ83566.1"/>
    </source>
</evidence>
<dbReference type="Gene3D" id="1.10.10.60">
    <property type="entry name" value="Homeodomain-like"/>
    <property type="match status" value="1"/>
</dbReference>
<dbReference type="RefSeq" id="WP_111592203.1">
    <property type="nucleotide sequence ID" value="NZ_QLMA01000003.1"/>
</dbReference>
<keyword evidence="2" id="KW-0238">DNA-binding</keyword>
<sequence>MSRKETIAGFYDQHGQPYAGGGNFFVYQREAFACDVTQLPSNRRDFYKISMITSGEGIVGHADKTIHIQQPAITFSNPWIPFSWEPTTTDQKGYFCVFTEEFITPELRKGSLAQSPLFKVGGDHLFFLEPANQILLTRIFESMLQESQSDYANKNEILNNYVQIIMHEALKMQPPTDQYQSGNAAERISSLFMELLDLQFPIDSRQQTLQFKNANEFATQLNIHTNHLNRALREVTGKTTTEWISDRITQEAKTLLQRSSWGISEIGYTLGFEHSSNFNTFFKKHTSLTPNQFRKTIVVN</sequence>
<dbReference type="InterPro" id="IPR009057">
    <property type="entry name" value="Homeodomain-like_sf"/>
</dbReference>
<dbReference type="PANTHER" id="PTHR43280:SF32">
    <property type="entry name" value="TRANSCRIPTIONAL REGULATORY PROTEIN"/>
    <property type="match status" value="1"/>
</dbReference>
<name>A0A327W5B2_9BACT</name>
<comment type="caution">
    <text evidence="5">The sequence shown here is derived from an EMBL/GenBank/DDBJ whole genome shotgun (WGS) entry which is preliminary data.</text>
</comment>
<keyword evidence="6" id="KW-1185">Reference proteome</keyword>
<dbReference type="Proteomes" id="UP000249819">
    <property type="component" value="Unassembled WGS sequence"/>
</dbReference>
<accession>A0A327W5B2</accession>
<dbReference type="SUPFAM" id="SSF51215">
    <property type="entry name" value="Regulatory protein AraC"/>
    <property type="match status" value="1"/>
</dbReference>
<dbReference type="OrthoDB" id="1096411at2"/>
<feature type="domain" description="HTH araC/xylS-type" evidence="4">
    <location>
        <begin position="215"/>
        <end position="296"/>
    </location>
</feature>
<dbReference type="AlphaFoldDB" id="A0A327W5B2"/>
<evidence type="ECO:0000256" key="3">
    <source>
        <dbReference type="ARBA" id="ARBA00023163"/>
    </source>
</evidence>
<keyword evidence="3" id="KW-0804">Transcription</keyword>
<dbReference type="SMART" id="SM00342">
    <property type="entry name" value="HTH_ARAC"/>
    <property type="match status" value="1"/>
</dbReference>
<dbReference type="EMBL" id="QLMA01000003">
    <property type="protein sequence ID" value="RAJ83566.1"/>
    <property type="molecule type" value="Genomic_DNA"/>
</dbReference>
<evidence type="ECO:0000256" key="2">
    <source>
        <dbReference type="ARBA" id="ARBA00023125"/>
    </source>
</evidence>
<evidence type="ECO:0000259" key="4">
    <source>
        <dbReference type="PROSITE" id="PS01124"/>
    </source>
</evidence>
<dbReference type="InterPro" id="IPR037923">
    <property type="entry name" value="HTH-like"/>
</dbReference>
<protein>
    <submittedName>
        <fullName evidence="5">Helix-turn-helix protein</fullName>
    </submittedName>
</protein>
<evidence type="ECO:0000313" key="6">
    <source>
        <dbReference type="Proteomes" id="UP000249819"/>
    </source>
</evidence>
<dbReference type="Pfam" id="PF12833">
    <property type="entry name" value="HTH_18"/>
    <property type="match status" value="1"/>
</dbReference>